<dbReference type="Pfam" id="PF00561">
    <property type="entry name" value="Abhydrolase_1"/>
    <property type="match status" value="1"/>
</dbReference>
<organism evidence="2 3">
    <name type="scientific">Chloropicon roscoffensis</name>
    <dbReference type="NCBI Taxonomy" id="1461544"/>
    <lineage>
        <taxon>Eukaryota</taxon>
        <taxon>Viridiplantae</taxon>
        <taxon>Chlorophyta</taxon>
        <taxon>Chloropicophyceae</taxon>
        <taxon>Chloropicales</taxon>
        <taxon>Chloropicaceae</taxon>
        <taxon>Chloropicon</taxon>
    </lineage>
</organism>
<accession>A0AAX4P3J7</accession>
<sequence>MPNLLPTLEVCDVPKGAGTAPVVFMLAGFPDDHSVFAKLADDLKRTHRVIVACLPLYDQTSLKEGQSDYYSVEEVLFRLEATVYSKTDPDQKVTLVIHDFGCPFGYHFAFLHPDKVDRLVGLDIGCTNLARPAEKGSRHRYKLEKFPELPEGPEPPRTKDKLNQLFYQLYFSFAYLFGRKVNYAVGTALLRGFIKCMHLFRFLNTDPKSKAARDLKDVRCWHAYPYWALWSKILFRPKSYMYTHTYESQYTSSQVASGYTGLIPVWMPMPKCDTLFLYGKRKRIMFHNNCFLKYLKDTPGCAAMGVDGGHWMFLDKPDFCAKVIRDFMDGIVYNYADTIPPKM</sequence>
<dbReference type="InterPro" id="IPR029058">
    <property type="entry name" value="AB_hydrolase_fold"/>
</dbReference>
<gene>
    <name evidence="2" type="ORF">HKI87_03g21100</name>
</gene>
<protein>
    <recommendedName>
        <fullName evidence="1">AB hydrolase-1 domain-containing protein</fullName>
    </recommendedName>
</protein>
<dbReference type="Gene3D" id="3.40.50.1820">
    <property type="entry name" value="alpha/beta hydrolase"/>
    <property type="match status" value="1"/>
</dbReference>
<dbReference type="PANTHER" id="PTHR43798">
    <property type="entry name" value="MONOACYLGLYCEROL LIPASE"/>
    <property type="match status" value="1"/>
</dbReference>
<dbReference type="PANTHER" id="PTHR43798:SF33">
    <property type="entry name" value="HYDROLASE, PUTATIVE (AFU_ORTHOLOGUE AFUA_2G14860)-RELATED"/>
    <property type="match status" value="1"/>
</dbReference>
<dbReference type="AlphaFoldDB" id="A0AAX4P3J7"/>
<keyword evidence="3" id="KW-1185">Reference proteome</keyword>
<dbReference type="GO" id="GO:0016020">
    <property type="term" value="C:membrane"/>
    <property type="evidence" value="ECO:0007669"/>
    <property type="project" value="TreeGrafter"/>
</dbReference>
<dbReference type="Proteomes" id="UP001472866">
    <property type="component" value="Chromosome 03"/>
</dbReference>
<proteinExistence type="predicted"/>
<reference evidence="2 3" key="1">
    <citation type="submission" date="2024-03" db="EMBL/GenBank/DDBJ databases">
        <title>Complete genome sequence of the green alga Chloropicon roscoffensis RCC1871.</title>
        <authorList>
            <person name="Lemieux C."/>
            <person name="Pombert J.-F."/>
            <person name="Otis C."/>
            <person name="Turmel M."/>
        </authorList>
    </citation>
    <scope>NUCLEOTIDE SEQUENCE [LARGE SCALE GENOMIC DNA]</scope>
    <source>
        <strain evidence="2 3">RCC1871</strain>
    </source>
</reference>
<evidence type="ECO:0000313" key="2">
    <source>
        <dbReference type="EMBL" id="WZN60576.1"/>
    </source>
</evidence>
<dbReference type="InterPro" id="IPR000073">
    <property type="entry name" value="AB_hydrolase_1"/>
</dbReference>
<name>A0AAX4P3J7_9CHLO</name>
<feature type="domain" description="AB hydrolase-1" evidence="1">
    <location>
        <begin position="21"/>
        <end position="146"/>
    </location>
</feature>
<dbReference type="InterPro" id="IPR050266">
    <property type="entry name" value="AB_hydrolase_sf"/>
</dbReference>
<evidence type="ECO:0000313" key="3">
    <source>
        <dbReference type="Proteomes" id="UP001472866"/>
    </source>
</evidence>
<dbReference type="EMBL" id="CP151503">
    <property type="protein sequence ID" value="WZN60576.1"/>
    <property type="molecule type" value="Genomic_DNA"/>
</dbReference>
<dbReference type="SUPFAM" id="SSF53474">
    <property type="entry name" value="alpha/beta-Hydrolases"/>
    <property type="match status" value="1"/>
</dbReference>
<evidence type="ECO:0000259" key="1">
    <source>
        <dbReference type="Pfam" id="PF00561"/>
    </source>
</evidence>